<accession>K7Z339</accession>
<evidence type="ECO:0000313" key="1">
    <source>
        <dbReference type="EMBL" id="AFX98378.1"/>
    </source>
</evidence>
<proteinExistence type="predicted"/>
<sequence>MNANYLAGQYLILDNPLYCVTAKISKLITDKMTLNFNLMMV</sequence>
<evidence type="ECO:0000313" key="2">
    <source>
        <dbReference type="Proteomes" id="UP000010077"/>
    </source>
</evidence>
<dbReference type="KEGG" id="thal:A1OE_175"/>
<dbReference type="EMBL" id="CP003539">
    <property type="protein sequence ID" value="AFX98378.1"/>
    <property type="molecule type" value="Genomic_DNA"/>
</dbReference>
<reference evidence="1 2" key="1">
    <citation type="journal article" date="2012" name="Proc. Natl. Acad. Sci. U.S.A.">
        <title>Genome streamlining and chemical defense in a coral reef symbiosis.</title>
        <authorList>
            <person name="Kwan J.C."/>
            <person name="Donia M.S."/>
            <person name="Han A.W."/>
            <person name="Hirose E."/>
            <person name="Haygood M.G."/>
            <person name="Schmidt E.W."/>
        </authorList>
    </citation>
    <scope>NUCLEOTIDE SEQUENCE [LARGE SCALE GENOMIC DNA]</scope>
    <source>
        <strain evidence="1 2">L2</strain>
    </source>
</reference>
<name>K7Z339_9PROT</name>
<dbReference type="Proteomes" id="UP000010077">
    <property type="component" value="Chromosome"/>
</dbReference>
<dbReference type="HOGENOM" id="CLU_3267238_0_0_5"/>
<gene>
    <name evidence="1" type="ORF">A1OE_175</name>
</gene>
<protein>
    <submittedName>
        <fullName evidence="1">Uncharacterized protein</fullName>
    </submittedName>
</protein>
<dbReference type="AlphaFoldDB" id="K7Z339"/>
<organism evidence="1 2">
    <name type="scientific">Candidatus Endolissoclinum faulkneri L2</name>
    <dbReference type="NCBI Taxonomy" id="1193729"/>
    <lineage>
        <taxon>Bacteria</taxon>
        <taxon>Pseudomonadati</taxon>
        <taxon>Pseudomonadota</taxon>
        <taxon>Alphaproteobacteria</taxon>
        <taxon>Rhodospirillales</taxon>
        <taxon>Rhodospirillaceae</taxon>
        <taxon>Candidatus Endolissoclinum</taxon>
    </lineage>
</organism>
<keyword evidence="2" id="KW-1185">Reference proteome</keyword>